<feature type="compositionally biased region" description="Polar residues" evidence="1">
    <location>
        <begin position="159"/>
        <end position="169"/>
    </location>
</feature>
<accession>A0AAV6G903</accession>
<gene>
    <name evidence="4" type="ORF">AALO_G00179610</name>
</gene>
<evidence type="ECO:0000256" key="1">
    <source>
        <dbReference type="SAM" id="MobiDB-lite"/>
    </source>
</evidence>
<proteinExistence type="predicted"/>
<evidence type="ECO:0000256" key="2">
    <source>
        <dbReference type="SAM" id="Phobius"/>
    </source>
</evidence>
<dbReference type="InterPro" id="IPR036859">
    <property type="entry name" value="CAP-Gly_dom_sf"/>
</dbReference>
<feature type="transmembrane region" description="Helical" evidence="2">
    <location>
        <begin position="6"/>
        <end position="25"/>
    </location>
</feature>
<keyword evidence="5" id="KW-1185">Reference proteome</keyword>
<dbReference type="PROSITE" id="PS50245">
    <property type="entry name" value="CAP_GLY_2"/>
    <property type="match status" value="1"/>
</dbReference>
<feature type="region of interest" description="Disordered" evidence="1">
    <location>
        <begin position="159"/>
        <end position="192"/>
    </location>
</feature>
<dbReference type="Gene3D" id="2.30.30.190">
    <property type="entry name" value="CAP Gly-rich-like domain"/>
    <property type="match status" value="1"/>
</dbReference>
<evidence type="ECO:0000313" key="5">
    <source>
        <dbReference type="Proteomes" id="UP000823561"/>
    </source>
</evidence>
<dbReference type="InterPro" id="IPR000938">
    <property type="entry name" value="CAP-Gly_domain"/>
</dbReference>
<feature type="compositionally biased region" description="Polar residues" evidence="1">
    <location>
        <begin position="177"/>
        <end position="190"/>
    </location>
</feature>
<reference evidence="4" key="1">
    <citation type="submission" date="2020-10" db="EMBL/GenBank/DDBJ databases">
        <title>Chromosome-scale genome assembly of the Allis shad, Alosa alosa.</title>
        <authorList>
            <person name="Margot Z."/>
            <person name="Christophe K."/>
            <person name="Cabau C."/>
            <person name="Louis A."/>
            <person name="Berthelot C."/>
            <person name="Parey E."/>
            <person name="Roest Crollius H."/>
            <person name="Montfort J."/>
            <person name="Robinson-Rechavi M."/>
            <person name="Bucao C."/>
            <person name="Bouchez O."/>
            <person name="Gislard M."/>
            <person name="Lluch J."/>
            <person name="Milhes M."/>
            <person name="Lampietro C."/>
            <person name="Lopez Roques C."/>
            <person name="Donnadieu C."/>
            <person name="Braasch I."/>
            <person name="Desvignes T."/>
            <person name="Postlethwait J."/>
            <person name="Bobe J."/>
            <person name="Guiguen Y."/>
        </authorList>
    </citation>
    <scope>NUCLEOTIDE SEQUENCE</scope>
    <source>
        <strain evidence="4">M-15738</strain>
        <tissue evidence="4">Blood</tissue>
    </source>
</reference>
<evidence type="ECO:0000313" key="4">
    <source>
        <dbReference type="EMBL" id="KAG5271425.1"/>
    </source>
</evidence>
<evidence type="ECO:0000259" key="3">
    <source>
        <dbReference type="PROSITE" id="PS50245"/>
    </source>
</evidence>
<keyword evidence="2" id="KW-0472">Membrane</keyword>
<sequence length="283" mass="32465">MVTYVLWSALVWTFKGLLFTWRFFWVSPYHAIKTSPRGPYGSGRGDASRLKHKLPLHKRLSAAEDDIQTLKNQLNSQRELWEKRFYKLQKRQQDLRNQLTSEAWLRSGIYLKQEGMQVPRELLFEAMLENGPQGQFVERDPDFPRTTLRRHEMMEFRAEQNSQMSSSACDSRPPSALSVNTNTSVSSWRSGSGPHRVFVPHSPMDLQVGHRVRVLLPSGRISTGTLRYLGPVDDGSLDYHLGVELERADNGSQTGVHQGQHHFDCMPGHGAFVTFQKLLMAWE</sequence>
<dbReference type="SMART" id="SM01052">
    <property type="entry name" value="CAP_GLY"/>
    <property type="match status" value="1"/>
</dbReference>
<dbReference type="SUPFAM" id="SSF74924">
    <property type="entry name" value="Cap-Gly domain"/>
    <property type="match status" value="1"/>
</dbReference>
<organism evidence="4 5">
    <name type="scientific">Alosa alosa</name>
    <name type="common">allis shad</name>
    <dbReference type="NCBI Taxonomy" id="278164"/>
    <lineage>
        <taxon>Eukaryota</taxon>
        <taxon>Metazoa</taxon>
        <taxon>Chordata</taxon>
        <taxon>Craniata</taxon>
        <taxon>Vertebrata</taxon>
        <taxon>Euteleostomi</taxon>
        <taxon>Actinopterygii</taxon>
        <taxon>Neopterygii</taxon>
        <taxon>Teleostei</taxon>
        <taxon>Clupei</taxon>
        <taxon>Clupeiformes</taxon>
        <taxon>Clupeoidei</taxon>
        <taxon>Clupeidae</taxon>
        <taxon>Alosa</taxon>
    </lineage>
</organism>
<keyword evidence="2" id="KW-0812">Transmembrane</keyword>
<comment type="caution">
    <text evidence="4">The sequence shown here is derived from an EMBL/GenBank/DDBJ whole genome shotgun (WGS) entry which is preliminary data.</text>
</comment>
<feature type="domain" description="CAP-Gly" evidence="3">
    <location>
        <begin position="241"/>
        <end position="274"/>
    </location>
</feature>
<dbReference type="EMBL" id="JADWDJ010000013">
    <property type="protein sequence ID" value="KAG5271425.1"/>
    <property type="molecule type" value="Genomic_DNA"/>
</dbReference>
<protein>
    <recommendedName>
        <fullName evidence="3">CAP-Gly domain-containing protein</fullName>
    </recommendedName>
</protein>
<dbReference type="Proteomes" id="UP000823561">
    <property type="component" value="Chromosome 13"/>
</dbReference>
<name>A0AAV6G903_9TELE</name>
<keyword evidence="2" id="KW-1133">Transmembrane helix</keyword>
<dbReference type="Pfam" id="PF01302">
    <property type="entry name" value="CAP_GLY"/>
    <property type="match status" value="1"/>
</dbReference>
<dbReference type="AlphaFoldDB" id="A0AAV6G903"/>